<keyword evidence="1" id="KW-0808">Transferase</keyword>
<evidence type="ECO:0000313" key="1">
    <source>
        <dbReference type="EMBL" id="BBG29027.1"/>
    </source>
</evidence>
<dbReference type="RefSeq" id="WP_145984460.1">
    <property type="nucleotide sequence ID" value="NZ_AP018933.1"/>
</dbReference>
<dbReference type="EMBL" id="AP018933">
    <property type="protein sequence ID" value="BBG29027.1"/>
    <property type="molecule type" value="Genomic_DNA"/>
</dbReference>
<name>A0A348HBM5_9GAMM</name>
<keyword evidence="2" id="KW-1185">Reference proteome</keyword>
<gene>
    <name evidence="1" type="ORF">ZBT109_0229</name>
</gene>
<protein>
    <submittedName>
        <fullName evidence="1">Aspartate/tyrosine/aromatic aminotransferase</fullName>
    </submittedName>
</protein>
<reference evidence="1 2" key="1">
    <citation type="submission" date="2018-09" db="EMBL/GenBank/DDBJ databases">
        <title>Zymobacter palmae IAM14233 (=T109) whole genome analysis.</title>
        <authorList>
            <person name="Yanase H."/>
        </authorList>
    </citation>
    <scope>NUCLEOTIDE SEQUENCE [LARGE SCALE GENOMIC DNA]</scope>
    <source>
        <strain evidence="1 2">IAM14233</strain>
    </source>
</reference>
<dbReference type="KEGG" id="zpl:ZBT109_0229"/>
<dbReference type="Proteomes" id="UP000267342">
    <property type="component" value="Chromosome"/>
</dbReference>
<accession>A0A348HBM5</accession>
<keyword evidence="1" id="KW-0032">Aminotransferase</keyword>
<dbReference type="GO" id="GO:0008483">
    <property type="term" value="F:transaminase activity"/>
    <property type="evidence" value="ECO:0007669"/>
    <property type="project" value="UniProtKB-KW"/>
</dbReference>
<dbReference type="AlphaFoldDB" id="A0A348HBM5"/>
<organism evidence="1 2">
    <name type="scientific">Zymobacter palmae</name>
    <dbReference type="NCBI Taxonomy" id="33074"/>
    <lineage>
        <taxon>Bacteria</taxon>
        <taxon>Pseudomonadati</taxon>
        <taxon>Pseudomonadota</taxon>
        <taxon>Gammaproteobacteria</taxon>
        <taxon>Oceanospirillales</taxon>
        <taxon>Halomonadaceae</taxon>
        <taxon>Zymobacter group</taxon>
        <taxon>Zymobacter</taxon>
    </lineage>
</organism>
<proteinExistence type="predicted"/>
<evidence type="ECO:0000313" key="2">
    <source>
        <dbReference type="Proteomes" id="UP000267342"/>
    </source>
</evidence>
<sequence>MLSILAVQAQAQWKTRVESEVFPRATYATMTGMDGKDRGIKISCESGTTTLSLLKQQNSQPYGHTKQDSRETYAMRLTTGKETLELDFALANQRNDDYIAFEDQDYLTTQHAL</sequence>